<name>A0AAN9MNI3_CANGL</name>
<protein>
    <submittedName>
        <fullName evidence="1">Uncharacterized protein</fullName>
    </submittedName>
</protein>
<sequence>MYITVDSLIELTVKLQVSNCKSEVRFSTVRSAHSSRFRIPSFHPPYKAYHMKSPLDKKVGKGELENMCICN</sequence>
<reference evidence="1 2" key="1">
    <citation type="submission" date="2024-01" db="EMBL/GenBank/DDBJ databases">
        <title>The genomes of 5 underutilized Papilionoideae crops provide insights into root nodulation and disease resistanc.</title>
        <authorList>
            <person name="Jiang F."/>
        </authorList>
    </citation>
    <scope>NUCLEOTIDE SEQUENCE [LARGE SCALE GENOMIC DNA]</scope>
    <source>
        <strain evidence="1">LVBAO_FW01</strain>
        <tissue evidence="1">Leaves</tissue>
    </source>
</reference>
<gene>
    <name evidence="1" type="ORF">VNO77_00001</name>
</gene>
<dbReference type="AlphaFoldDB" id="A0AAN9MNI3"/>
<comment type="caution">
    <text evidence="1">The sequence shown here is derived from an EMBL/GenBank/DDBJ whole genome shotgun (WGS) entry which is preliminary data.</text>
</comment>
<proteinExistence type="predicted"/>
<accession>A0AAN9MNI3</accession>
<dbReference type="EMBL" id="JAYMYQ010000001">
    <property type="protein sequence ID" value="KAK7358080.1"/>
    <property type="molecule type" value="Genomic_DNA"/>
</dbReference>
<organism evidence="1 2">
    <name type="scientific">Canavalia gladiata</name>
    <name type="common">Sword bean</name>
    <name type="synonym">Dolichos gladiatus</name>
    <dbReference type="NCBI Taxonomy" id="3824"/>
    <lineage>
        <taxon>Eukaryota</taxon>
        <taxon>Viridiplantae</taxon>
        <taxon>Streptophyta</taxon>
        <taxon>Embryophyta</taxon>
        <taxon>Tracheophyta</taxon>
        <taxon>Spermatophyta</taxon>
        <taxon>Magnoliopsida</taxon>
        <taxon>eudicotyledons</taxon>
        <taxon>Gunneridae</taxon>
        <taxon>Pentapetalae</taxon>
        <taxon>rosids</taxon>
        <taxon>fabids</taxon>
        <taxon>Fabales</taxon>
        <taxon>Fabaceae</taxon>
        <taxon>Papilionoideae</taxon>
        <taxon>50 kb inversion clade</taxon>
        <taxon>NPAAA clade</taxon>
        <taxon>indigoferoid/millettioid clade</taxon>
        <taxon>Phaseoleae</taxon>
        <taxon>Canavalia</taxon>
    </lineage>
</organism>
<evidence type="ECO:0000313" key="1">
    <source>
        <dbReference type="EMBL" id="KAK7358080.1"/>
    </source>
</evidence>
<keyword evidence="2" id="KW-1185">Reference proteome</keyword>
<dbReference type="Proteomes" id="UP001367508">
    <property type="component" value="Unassembled WGS sequence"/>
</dbReference>
<evidence type="ECO:0000313" key="2">
    <source>
        <dbReference type="Proteomes" id="UP001367508"/>
    </source>
</evidence>